<dbReference type="SUPFAM" id="SSF57850">
    <property type="entry name" value="RING/U-box"/>
    <property type="match status" value="1"/>
</dbReference>
<feature type="domain" description="BRCT" evidence="16">
    <location>
        <begin position="653"/>
        <end position="725"/>
    </location>
</feature>
<evidence type="ECO:0000256" key="3">
    <source>
        <dbReference type="ARBA" id="ARBA00022454"/>
    </source>
</evidence>
<keyword evidence="7 13" id="KW-0863">Zinc-finger</keyword>
<dbReference type="Pfam" id="PF00097">
    <property type="entry name" value="zf-C3HC4"/>
    <property type="match status" value="1"/>
</dbReference>
<feature type="compositionally biased region" description="Low complexity" evidence="14">
    <location>
        <begin position="957"/>
        <end position="973"/>
    </location>
</feature>
<feature type="region of interest" description="Disordered" evidence="14">
    <location>
        <begin position="936"/>
        <end position="1012"/>
    </location>
</feature>
<dbReference type="InterPro" id="IPR036420">
    <property type="entry name" value="BRCT_dom_sf"/>
</dbReference>
<dbReference type="AlphaFoldDB" id="A0A0D2U3E0"/>
<feature type="compositionally biased region" description="Low complexity" evidence="14">
    <location>
        <begin position="193"/>
        <end position="208"/>
    </location>
</feature>
<feature type="compositionally biased region" description="Low complexity" evidence="14">
    <location>
        <begin position="428"/>
        <end position="437"/>
    </location>
</feature>
<dbReference type="eggNOG" id="KOG4362">
    <property type="taxonomic scope" value="Eukaryota"/>
</dbReference>
<evidence type="ECO:0000256" key="7">
    <source>
        <dbReference type="ARBA" id="ARBA00022771"/>
    </source>
</evidence>
<evidence type="ECO:0000256" key="5">
    <source>
        <dbReference type="ARBA" id="ARBA00022737"/>
    </source>
</evidence>
<dbReference type="PANTHER" id="PTHR13763:SF0">
    <property type="entry name" value="BREAST CANCER TYPE 1 SUSCEPTIBILITY PROTEIN"/>
    <property type="match status" value="1"/>
</dbReference>
<dbReference type="PANTHER" id="PTHR13763">
    <property type="entry name" value="BREAST CANCER TYPE 1 SUSCEPTIBILITY PROTEIN BRCA1"/>
    <property type="match status" value="1"/>
</dbReference>
<reference evidence="18" key="1">
    <citation type="submission" date="2011-02" db="EMBL/GenBank/DDBJ databases">
        <title>The Genome Sequence of Capsaspora owczarzaki ATCC 30864.</title>
        <authorList>
            <person name="Russ C."/>
            <person name="Cuomo C."/>
            <person name="Burger G."/>
            <person name="Gray M.W."/>
            <person name="Holland P.W.H."/>
            <person name="King N."/>
            <person name="Lang F.B.F."/>
            <person name="Roger A.J."/>
            <person name="Ruiz-Trillo I."/>
            <person name="Young S.K."/>
            <person name="Zeng Q."/>
            <person name="Gargeya S."/>
            <person name="Alvarado L."/>
            <person name="Berlin A."/>
            <person name="Chapman S.B."/>
            <person name="Chen Z."/>
            <person name="Freedman E."/>
            <person name="Gellesch M."/>
            <person name="Goldberg J."/>
            <person name="Griggs A."/>
            <person name="Gujja S."/>
            <person name="Heilman E."/>
            <person name="Heiman D."/>
            <person name="Howarth C."/>
            <person name="Mehta T."/>
            <person name="Neiman D."/>
            <person name="Pearson M."/>
            <person name="Roberts A."/>
            <person name="Saif S."/>
            <person name="Shea T."/>
            <person name="Shenoy N."/>
            <person name="Sisk P."/>
            <person name="Stolte C."/>
            <person name="Sykes S."/>
            <person name="White J."/>
            <person name="Yandava C."/>
            <person name="Haas B."/>
            <person name="Nusbaum C."/>
            <person name="Birren B."/>
        </authorList>
    </citation>
    <scope>NUCLEOTIDE SEQUENCE</scope>
    <source>
        <strain evidence="18">ATCC 30864</strain>
    </source>
</reference>
<dbReference type="InterPro" id="IPR017907">
    <property type="entry name" value="Znf_RING_CS"/>
</dbReference>
<feature type="compositionally biased region" description="Low complexity" evidence="14">
    <location>
        <begin position="999"/>
        <end position="1010"/>
    </location>
</feature>
<evidence type="ECO:0000256" key="8">
    <source>
        <dbReference type="ARBA" id="ARBA00022833"/>
    </source>
</evidence>
<dbReference type="InterPro" id="IPR031099">
    <property type="entry name" value="BRCA1-associated"/>
</dbReference>
<dbReference type="InParanoid" id="A0A0D2U3E0"/>
<dbReference type="Gene3D" id="3.40.50.10190">
    <property type="entry name" value="BRCT domain"/>
    <property type="match status" value="2"/>
</dbReference>
<accession>A0A0D2U3E0</accession>
<organism evidence="17 18">
    <name type="scientific">Capsaspora owczarzaki (strain ATCC 30864)</name>
    <dbReference type="NCBI Taxonomy" id="595528"/>
    <lineage>
        <taxon>Eukaryota</taxon>
        <taxon>Filasterea</taxon>
        <taxon>Capsaspora</taxon>
    </lineage>
</organism>
<feature type="domain" description="BRCT" evidence="16">
    <location>
        <begin position="746"/>
        <end position="864"/>
    </location>
</feature>
<keyword evidence="5" id="KW-0677">Repeat</keyword>
<keyword evidence="4" id="KW-0479">Metal-binding</keyword>
<dbReference type="GO" id="GO:0005634">
    <property type="term" value="C:nucleus"/>
    <property type="evidence" value="ECO:0007669"/>
    <property type="project" value="UniProtKB-SubCell"/>
</dbReference>
<feature type="compositionally biased region" description="Polar residues" evidence="14">
    <location>
        <begin position="380"/>
        <end position="392"/>
    </location>
</feature>
<dbReference type="PROSITE" id="PS00518">
    <property type="entry name" value="ZF_RING_1"/>
    <property type="match status" value="1"/>
</dbReference>
<keyword evidence="9" id="KW-0234">DNA repair</keyword>
<feature type="region of interest" description="Disordered" evidence="14">
    <location>
        <begin position="351"/>
        <end position="411"/>
    </location>
</feature>
<dbReference type="Gene3D" id="3.30.40.10">
    <property type="entry name" value="Zinc/RING finger domain, C3HC4 (zinc finger)"/>
    <property type="match status" value="1"/>
</dbReference>
<protein>
    <recommendedName>
        <fullName evidence="12">RING-type E3 ubiquitin transferase BRCA1</fullName>
    </recommendedName>
</protein>
<dbReference type="GO" id="GO:0008270">
    <property type="term" value="F:zinc ion binding"/>
    <property type="evidence" value="ECO:0007669"/>
    <property type="project" value="UniProtKB-KW"/>
</dbReference>
<dbReference type="EMBL" id="KE346360">
    <property type="protein sequence ID" value="KJE89711.1"/>
    <property type="molecule type" value="Genomic_DNA"/>
</dbReference>
<feature type="compositionally biased region" description="Low complexity" evidence="14">
    <location>
        <begin position="445"/>
        <end position="455"/>
    </location>
</feature>
<evidence type="ECO:0000259" key="16">
    <source>
        <dbReference type="PROSITE" id="PS50172"/>
    </source>
</evidence>
<dbReference type="GO" id="GO:0004842">
    <property type="term" value="F:ubiquitin-protein transferase activity"/>
    <property type="evidence" value="ECO:0007669"/>
    <property type="project" value="TreeGrafter"/>
</dbReference>
<keyword evidence="11" id="KW-0131">Cell cycle</keyword>
<dbReference type="InterPro" id="IPR013083">
    <property type="entry name" value="Znf_RING/FYVE/PHD"/>
</dbReference>
<dbReference type="PROSITE" id="PS50172">
    <property type="entry name" value="BRCT"/>
    <property type="match status" value="2"/>
</dbReference>
<dbReference type="OrthoDB" id="2384350at2759"/>
<feature type="domain" description="RING-type" evidence="15">
    <location>
        <begin position="28"/>
        <end position="82"/>
    </location>
</feature>
<evidence type="ECO:0000256" key="1">
    <source>
        <dbReference type="ARBA" id="ARBA00004123"/>
    </source>
</evidence>
<feature type="compositionally biased region" description="Polar residues" evidence="14">
    <location>
        <begin position="400"/>
        <end position="411"/>
    </location>
</feature>
<name>A0A0D2U3E0_CAPO3</name>
<sequence>MPTCGDLTTDEQREVQLCVSNLKKSIECPICCCSLVDPYSTPCNHQFCKTCILEHEYRSTKDEQEAKRSKKAAAPARCPMCKQPFTRRALKQSPRFAALVESVTAVIEGIKEDTGGEIQSQRVAITNTTCAFPVENLSQMYPQPEKPHAEPQTVDDSLDADTPLATTTTTTTAAAPHHNTRSAQGQGRHASRSNESAAASPRNSAAAATPLRQNSASRAGITRAATRNAPDHDDTDRVGASAMSLEEPSEQQLPSLATLLGQPSSERAAASLTTRRSRSLSNAAASPALVAASPRVNASPRIVSPRRGSPRSRSTVTGTDEQTIPTAAAEPIVAAVTPKPASARQLLQLAKSTTAEPAQPPSAQQQPPIPDPIGKEAALQATTGDSEQTTDSALAPEASLHSQQQQQPPRLIDPSSSVVILSSLGQAPLASPSASIPPTDPLVGSNNSSRLASSSPGEVLAPNSSVEAAMPSSRGLTRINSAFEAPTYSSSSFAPPTLRSPASLSRSDVTSPNNRGGDDELSGSHPMNTQEAIRELNSNMSTVQLIDQLYGQQEPAPATFKHPSIQPAQSIPSLVPNSLNLPLKYSSAAAPPSAQSPVAPSLSTPLTFEANSPLHSRPQALVRAIPSTRSPVDSIHVVPRIVMTGLAPEQLMEVRALANLLHGKMLKDFNTTATHLVAACDNSFVVRRTIKFFFAIMTGTWLVGCQWVRACLKENRHVAEEEFEIRGDINFADHGPRRARLSLQCNEPKLFDGYEFHFHGQHYNYTRENLVELVCLGGARILHTTEELTDRVVAFQDTLATEGISLTRKEMRQRSRILIVVDKGCSTRETLSLASSGRVQVVFSDWILDCITDYRLRPLGMYVDESTYDNSQDDIEDNIAAVAHLYDDDDDDDDDDGDDHGYEATANRSRRFVQASQFQHRAAAAAPWYQGNYRSDRASSSSFAAPDPLTPRHHRATQLAAQPSSSQSGPSTQVWQPSTVHGRTHAASITSRAGAVPISSSNSGAALSRSTQLGDGMATQPFTRIV</sequence>
<evidence type="ECO:0000313" key="18">
    <source>
        <dbReference type="Proteomes" id="UP000008743"/>
    </source>
</evidence>
<keyword evidence="8" id="KW-0862">Zinc</keyword>
<keyword evidence="6" id="KW-0227">DNA damage</keyword>
<dbReference type="Pfam" id="PF00533">
    <property type="entry name" value="BRCT"/>
    <property type="match status" value="1"/>
</dbReference>
<feature type="compositionally biased region" description="Low complexity" evidence="14">
    <location>
        <begin position="938"/>
        <end position="947"/>
    </location>
</feature>
<dbReference type="SMART" id="SM00292">
    <property type="entry name" value="BRCT"/>
    <property type="match status" value="2"/>
</dbReference>
<keyword evidence="3" id="KW-0158">Chromosome</keyword>
<feature type="region of interest" description="Disordered" evidence="14">
    <location>
        <begin position="428"/>
        <end position="472"/>
    </location>
</feature>
<evidence type="ECO:0000259" key="15">
    <source>
        <dbReference type="PROSITE" id="PS50089"/>
    </source>
</evidence>
<evidence type="ECO:0000256" key="6">
    <source>
        <dbReference type="ARBA" id="ARBA00022763"/>
    </source>
</evidence>
<evidence type="ECO:0000313" key="17">
    <source>
        <dbReference type="EMBL" id="KJE89711.1"/>
    </source>
</evidence>
<feature type="region of interest" description="Disordered" evidence="14">
    <location>
        <begin position="486"/>
        <end position="526"/>
    </location>
</feature>
<evidence type="ECO:0000256" key="11">
    <source>
        <dbReference type="ARBA" id="ARBA00023306"/>
    </source>
</evidence>
<dbReference type="SMART" id="SM00184">
    <property type="entry name" value="RING"/>
    <property type="match status" value="1"/>
</dbReference>
<evidence type="ECO:0000256" key="4">
    <source>
        <dbReference type="ARBA" id="ARBA00022723"/>
    </source>
</evidence>
<dbReference type="FunFam" id="3.40.50.10190:FF:000006">
    <property type="entry name" value="Breast cancer type 1 susceptibility protein homolog"/>
    <property type="match status" value="1"/>
</dbReference>
<evidence type="ECO:0000256" key="2">
    <source>
        <dbReference type="ARBA" id="ARBA00004286"/>
    </source>
</evidence>
<dbReference type="GO" id="GO:0045944">
    <property type="term" value="P:positive regulation of transcription by RNA polymerase II"/>
    <property type="evidence" value="ECO:0007669"/>
    <property type="project" value="TreeGrafter"/>
</dbReference>
<dbReference type="InterPro" id="IPR018957">
    <property type="entry name" value="Znf_C3HC4_RING-type"/>
</dbReference>
<feature type="region of interest" description="Disordered" evidence="14">
    <location>
        <begin position="141"/>
        <end position="335"/>
    </location>
</feature>
<evidence type="ECO:0000256" key="10">
    <source>
        <dbReference type="ARBA" id="ARBA00023242"/>
    </source>
</evidence>
<feature type="compositionally biased region" description="Low complexity" evidence="14">
    <location>
        <begin position="160"/>
        <end position="176"/>
    </location>
</feature>
<feature type="compositionally biased region" description="Polar residues" evidence="14">
    <location>
        <begin position="487"/>
        <end position="514"/>
    </location>
</feature>
<comment type="subcellular location">
    <subcellularLocation>
        <location evidence="2">Chromosome</location>
    </subcellularLocation>
    <subcellularLocation>
        <location evidence="1">Nucleus</location>
    </subcellularLocation>
</comment>
<evidence type="ECO:0000256" key="9">
    <source>
        <dbReference type="ARBA" id="ARBA00023204"/>
    </source>
</evidence>
<evidence type="ECO:0000256" key="14">
    <source>
        <dbReference type="SAM" id="MobiDB-lite"/>
    </source>
</evidence>
<evidence type="ECO:0000256" key="12">
    <source>
        <dbReference type="ARBA" id="ARBA00031556"/>
    </source>
</evidence>
<dbReference type="Proteomes" id="UP000008743">
    <property type="component" value="Unassembled WGS sequence"/>
</dbReference>
<feature type="compositionally biased region" description="Polar residues" evidence="14">
    <location>
        <begin position="974"/>
        <end position="991"/>
    </location>
</feature>
<dbReference type="InterPro" id="IPR001357">
    <property type="entry name" value="BRCT_dom"/>
</dbReference>
<dbReference type="SUPFAM" id="SSF52113">
    <property type="entry name" value="BRCT domain"/>
    <property type="match status" value="2"/>
</dbReference>
<keyword evidence="18" id="KW-1185">Reference proteome</keyword>
<dbReference type="GO" id="GO:0005694">
    <property type="term" value="C:chromosome"/>
    <property type="evidence" value="ECO:0007669"/>
    <property type="project" value="UniProtKB-SubCell"/>
</dbReference>
<gene>
    <name evidence="17" type="ORF">CAOG_001142</name>
</gene>
<dbReference type="InterPro" id="IPR001841">
    <property type="entry name" value="Znf_RING"/>
</dbReference>
<dbReference type="STRING" id="595528.A0A0D2U3E0"/>
<evidence type="ECO:0000256" key="13">
    <source>
        <dbReference type="PROSITE-ProRule" id="PRU00175"/>
    </source>
</evidence>
<feature type="compositionally biased region" description="Low complexity" evidence="14">
    <location>
        <begin position="264"/>
        <end position="319"/>
    </location>
</feature>
<proteinExistence type="predicted"/>
<keyword evidence="10" id="KW-0539">Nucleus</keyword>
<dbReference type="PROSITE" id="PS50089">
    <property type="entry name" value="ZF_RING_2"/>
    <property type="match status" value="1"/>
</dbReference>
<dbReference type="GO" id="GO:0000724">
    <property type="term" value="P:double-strand break repair via homologous recombination"/>
    <property type="evidence" value="ECO:0007669"/>
    <property type="project" value="TreeGrafter"/>
</dbReference>